<keyword evidence="1" id="KW-1133">Transmembrane helix</keyword>
<protein>
    <submittedName>
        <fullName evidence="2">Uncharacterized protein</fullName>
    </submittedName>
</protein>
<geneLocation type="chloroplast" evidence="2"/>
<name>A0A1Z1M4J0_9FLOR</name>
<keyword evidence="2" id="KW-0150">Chloroplast</keyword>
<proteinExistence type="predicted"/>
<dbReference type="InterPro" id="IPR017077">
    <property type="entry name" value="Uncharacterised_Ycf55_algae"/>
</dbReference>
<feature type="transmembrane region" description="Helical" evidence="1">
    <location>
        <begin position="304"/>
        <end position="325"/>
    </location>
</feature>
<dbReference type="AlphaFoldDB" id="A0A1Z1M4J0"/>
<keyword evidence="1" id="KW-0812">Transmembrane</keyword>
<dbReference type="GeneID" id="33353925"/>
<sequence>MFKYWPNKQSLKLNNAVIELFYKTKIKIKNNLSNKTKFYLYTDMMNHLHKQQLFLIILKELEKLILDIIELNITPKNIKQLKYRILYDFVYTVSKQFTITFQTKYRNYLIGKLNFNHSRHLKLKSEYIKIIELEDYMHIENLLIYLTFGCSYIGNKTFLFNKLYTPQKHVQILFENFIIQVGNCVIHNLTKNFSCLSDMIYFLKLNTICNSSYLSTRSIALFFNNLNWQNYIYIYLYQPKLIYSAYYQVLIFTLKGIENKYIYTSRLSDLKKLSNIQMFFLFVLELKDLCIPKIEKFLITVIKYITYTFINLFSNFFILIIKAILFSVQKL</sequence>
<evidence type="ECO:0000256" key="1">
    <source>
        <dbReference type="SAM" id="Phobius"/>
    </source>
</evidence>
<accession>A0A1Z1M4J0</accession>
<dbReference type="Pfam" id="PF12452">
    <property type="entry name" value="DUF3685"/>
    <property type="match status" value="1"/>
</dbReference>
<reference evidence="2" key="1">
    <citation type="journal article" date="2017" name="J. Phycol.">
        <title>Analysis of chloroplast genomes and a supermatrix inform reclassification of the Rhodomelaceae (Rhodophyta).</title>
        <authorList>
            <person name="Diaz-Tapia P."/>
            <person name="Maggs C.A."/>
            <person name="West J.A."/>
            <person name="Verbruggen H."/>
        </authorList>
    </citation>
    <scope>NUCLEOTIDE SEQUENCE</scope>
    <source>
        <strain evidence="2">JW3046</strain>
    </source>
</reference>
<dbReference type="RefSeq" id="YP_009392397.1">
    <property type="nucleotide sequence ID" value="NC_035263.1"/>
</dbReference>
<gene>
    <name evidence="2" type="primary">ycf55</name>
</gene>
<organism evidence="2">
    <name type="scientific">Caloglossa monosticha</name>
    <dbReference type="NCBI Taxonomy" id="76906"/>
    <lineage>
        <taxon>Eukaryota</taxon>
        <taxon>Rhodophyta</taxon>
        <taxon>Florideophyceae</taxon>
        <taxon>Rhodymeniophycidae</taxon>
        <taxon>Ceramiales</taxon>
        <taxon>Delesseriaceae</taxon>
        <taxon>Caloglossa</taxon>
    </lineage>
</organism>
<evidence type="ECO:0000313" key="2">
    <source>
        <dbReference type="EMBL" id="ARW60959.1"/>
    </source>
</evidence>
<dbReference type="EMBL" id="MF101416">
    <property type="protein sequence ID" value="ARW60959.1"/>
    <property type="molecule type" value="Genomic_DNA"/>
</dbReference>
<keyword evidence="1" id="KW-0472">Membrane</keyword>
<dbReference type="InterPro" id="IPR022552">
    <property type="entry name" value="UPF_Ycf55"/>
</dbReference>
<keyword evidence="2" id="KW-0934">Plastid</keyword>
<dbReference type="PIRSF" id="PIRSF036962">
    <property type="entry name" value="UCP036962_SignTr_Ycf55"/>
    <property type="match status" value="1"/>
</dbReference>